<dbReference type="GO" id="GO:0005576">
    <property type="term" value="C:extracellular region"/>
    <property type="evidence" value="ECO:0007669"/>
    <property type="project" value="InterPro"/>
</dbReference>
<organism evidence="5 6">
    <name type="scientific">Adineta steineri</name>
    <dbReference type="NCBI Taxonomy" id="433720"/>
    <lineage>
        <taxon>Eukaryota</taxon>
        <taxon>Metazoa</taxon>
        <taxon>Spiralia</taxon>
        <taxon>Gnathifera</taxon>
        <taxon>Rotifera</taxon>
        <taxon>Eurotatoria</taxon>
        <taxon>Bdelloidea</taxon>
        <taxon>Adinetida</taxon>
        <taxon>Adinetidae</taxon>
        <taxon>Adineta</taxon>
    </lineage>
</organism>
<dbReference type="Gene3D" id="1.25.40.10">
    <property type="entry name" value="Tetratricopeptide repeat domain"/>
    <property type="match status" value="1"/>
</dbReference>
<evidence type="ECO:0000256" key="1">
    <source>
        <dbReference type="ARBA" id="ARBA00022737"/>
    </source>
</evidence>
<evidence type="ECO:0000259" key="4">
    <source>
        <dbReference type="Pfam" id="PF03496"/>
    </source>
</evidence>
<evidence type="ECO:0000256" key="2">
    <source>
        <dbReference type="ARBA" id="ARBA00022803"/>
    </source>
</evidence>
<dbReference type="Proteomes" id="UP000663845">
    <property type="component" value="Unassembled WGS sequence"/>
</dbReference>
<evidence type="ECO:0000313" key="6">
    <source>
        <dbReference type="Proteomes" id="UP000663845"/>
    </source>
</evidence>
<keyword evidence="1" id="KW-0677">Repeat</keyword>
<comment type="caution">
    <text evidence="5">The sequence shown here is derived from an EMBL/GenBank/DDBJ whole genome shotgun (WGS) entry which is preliminary data.</text>
</comment>
<dbReference type="PANTHER" id="PTHR45641:SF1">
    <property type="entry name" value="AAA+ ATPASE DOMAIN-CONTAINING PROTEIN"/>
    <property type="match status" value="1"/>
</dbReference>
<dbReference type="InterPro" id="IPR011990">
    <property type="entry name" value="TPR-like_helical_dom_sf"/>
</dbReference>
<dbReference type="Pfam" id="PF13424">
    <property type="entry name" value="TPR_12"/>
    <property type="match status" value="1"/>
</dbReference>
<dbReference type="PROSITE" id="PS50293">
    <property type="entry name" value="TPR_REGION"/>
    <property type="match status" value="1"/>
</dbReference>
<feature type="repeat" description="TPR" evidence="3">
    <location>
        <begin position="270"/>
        <end position="303"/>
    </location>
</feature>
<dbReference type="PROSITE" id="PS50005">
    <property type="entry name" value="TPR"/>
    <property type="match status" value="2"/>
</dbReference>
<feature type="domain" description="ADP ribosyltransferase" evidence="4">
    <location>
        <begin position="17"/>
        <end position="201"/>
    </location>
</feature>
<dbReference type="InterPro" id="IPR003540">
    <property type="entry name" value="ADP-ribosyltransferase"/>
</dbReference>
<reference evidence="5" key="1">
    <citation type="submission" date="2021-02" db="EMBL/GenBank/DDBJ databases">
        <authorList>
            <person name="Nowell W R."/>
        </authorList>
    </citation>
    <scope>NUCLEOTIDE SEQUENCE</scope>
</reference>
<dbReference type="Pfam" id="PF03496">
    <property type="entry name" value="ADPrib_exo_Tox"/>
    <property type="match status" value="1"/>
</dbReference>
<gene>
    <name evidence="5" type="ORF">JYZ213_LOCUS41110</name>
</gene>
<dbReference type="AlphaFoldDB" id="A0A815Q780"/>
<feature type="non-terminal residue" evidence="5">
    <location>
        <position position="332"/>
    </location>
</feature>
<evidence type="ECO:0000313" key="5">
    <source>
        <dbReference type="EMBL" id="CAF1458504.1"/>
    </source>
</evidence>
<dbReference type="EMBL" id="CAJNOG010001614">
    <property type="protein sequence ID" value="CAF1458504.1"/>
    <property type="molecule type" value="Genomic_DNA"/>
</dbReference>
<dbReference type="Gene3D" id="3.90.176.10">
    <property type="entry name" value="Toxin ADP-ribosyltransferase, Chain A, domain 1"/>
    <property type="match status" value="1"/>
</dbReference>
<keyword evidence="2 3" id="KW-0802">TPR repeat</keyword>
<evidence type="ECO:0000256" key="3">
    <source>
        <dbReference type="PROSITE-ProRule" id="PRU00339"/>
    </source>
</evidence>
<proteinExistence type="predicted"/>
<dbReference type="PROSITE" id="PS51996">
    <property type="entry name" value="TR_MART"/>
    <property type="match status" value="1"/>
</dbReference>
<dbReference type="Pfam" id="PF13374">
    <property type="entry name" value="TPR_10"/>
    <property type="match status" value="1"/>
</dbReference>
<accession>A0A815Q780</accession>
<dbReference type="SUPFAM" id="SSF56399">
    <property type="entry name" value="ADP-ribosylation"/>
    <property type="match status" value="1"/>
</dbReference>
<dbReference type="PANTHER" id="PTHR45641">
    <property type="entry name" value="TETRATRICOPEPTIDE REPEAT PROTEIN (AFU_ORTHOLOGUE AFUA_6G03870)"/>
    <property type="match status" value="1"/>
</dbReference>
<dbReference type="SUPFAM" id="SSF48452">
    <property type="entry name" value="TPR-like"/>
    <property type="match status" value="1"/>
</dbReference>
<protein>
    <recommendedName>
        <fullName evidence="4">ADP ribosyltransferase domain-containing protein</fullName>
    </recommendedName>
</protein>
<dbReference type="InterPro" id="IPR019734">
    <property type="entry name" value="TPR_rpt"/>
</dbReference>
<name>A0A815Q780_9BILA</name>
<feature type="repeat" description="TPR" evidence="3">
    <location>
        <begin position="233"/>
        <end position="266"/>
    </location>
</feature>
<sequence length="332" mass="38342">MEHSQQAVKDLASFCRKIYQNNSKEIKIINEFADTYKSSKAIWWYTRECFTYKMLNKALRTLDGDITIRMGFFLCDIHRQIEDLHQKQTSHHHGQEFTVYRGQGLAIKHLNKLLQSKGGLISFNSFLSTSTTRDTSLNFARNNSTNQDMVGILFEMIINPNISTSPFAFIKDMSFFTEETEILFSLHTVFRIIDIQKLDNDHLLYHVKLKLTSDNDQQLCHLTNVIREETGSGTGWIRLGHLLAKIGQFDKAEELYNALLEQTTKDTEKANFYNQLGYLKDDKGQYDQAICFYEKSLEIKQKILPENDASLATCYNNIGGVYKNMGDYSKAL</sequence>
<dbReference type="SMART" id="SM00028">
    <property type="entry name" value="TPR"/>
    <property type="match status" value="2"/>
</dbReference>